<dbReference type="InterPro" id="IPR000337">
    <property type="entry name" value="GPCR_3"/>
</dbReference>
<dbReference type="OrthoDB" id="425344at2759"/>
<evidence type="ECO:0000256" key="1">
    <source>
        <dbReference type="ARBA" id="ARBA00004141"/>
    </source>
</evidence>
<gene>
    <name evidence="8" type="ORF">AGLY_012948</name>
</gene>
<evidence type="ECO:0000313" key="8">
    <source>
        <dbReference type="EMBL" id="KAE9527250.1"/>
    </source>
</evidence>
<evidence type="ECO:0000256" key="2">
    <source>
        <dbReference type="ARBA" id="ARBA00022692"/>
    </source>
</evidence>
<dbReference type="InterPro" id="IPR050726">
    <property type="entry name" value="mGluR"/>
</dbReference>
<accession>A0A6G0T7G5</accession>
<sequence>MYLYWSPKRCGSKRTHQIHRNQFAVCRAKKAKLSNILRAKNAAGTVSTAHNTRQDNVFCINILHRFHSDLMFNHPREVLITEVSKLWVATYTKSQNVFNTFYIRSPTDETRCEVCPGGTLPDSNRQRCLEIPEAFLKAGSSWAIGAMTLSVAGIAITLLVISVFIKHNHTPIVKAAGREVSYVLLSGILLCYLITFVLVLKPTDIVCAVQRFGVGFCFTVVYAALLTKTNRISRIFNAGRRTVKRPKFISPKSQLVICTGLISIQGKCSSLIQSANLNNWIIIEYINRSIIRQSQPNRVLINGVWMLVSPPKVIHYYPSRESNILVCSSFINTSYVIAFGYPIVLIIVCTVYAVLTRNIPEAFNESKHI</sequence>
<evidence type="ECO:0000256" key="6">
    <source>
        <dbReference type="SAM" id="Phobius"/>
    </source>
</evidence>
<evidence type="ECO:0000256" key="4">
    <source>
        <dbReference type="ARBA" id="ARBA00023136"/>
    </source>
</evidence>
<dbReference type="Pfam" id="PF00003">
    <property type="entry name" value="7tm_3"/>
    <property type="match status" value="2"/>
</dbReference>
<proteinExistence type="predicted"/>
<protein>
    <recommendedName>
        <fullName evidence="7">G-protein coupled receptors family 3 profile domain-containing protein</fullName>
    </recommendedName>
</protein>
<comment type="subcellular location">
    <subcellularLocation>
        <location evidence="1">Membrane</location>
        <topology evidence="1">Multi-pass membrane protein</topology>
    </subcellularLocation>
</comment>
<keyword evidence="3 6" id="KW-1133">Transmembrane helix</keyword>
<dbReference type="PANTHER" id="PTHR24060">
    <property type="entry name" value="METABOTROPIC GLUTAMATE RECEPTOR"/>
    <property type="match status" value="1"/>
</dbReference>
<dbReference type="PROSITE" id="PS50259">
    <property type="entry name" value="G_PROTEIN_RECEP_F3_4"/>
    <property type="match status" value="1"/>
</dbReference>
<dbReference type="PRINTS" id="PR00248">
    <property type="entry name" value="GPCRMGR"/>
</dbReference>
<comment type="caution">
    <text evidence="8">The sequence shown here is derived from an EMBL/GenBank/DDBJ whole genome shotgun (WGS) entry which is preliminary data.</text>
</comment>
<feature type="non-terminal residue" evidence="8">
    <location>
        <position position="369"/>
    </location>
</feature>
<feature type="transmembrane region" description="Helical" evidence="6">
    <location>
        <begin position="208"/>
        <end position="226"/>
    </location>
</feature>
<feature type="domain" description="G-protein coupled receptors family 3 profile" evidence="7">
    <location>
        <begin position="142"/>
        <end position="369"/>
    </location>
</feature>
<dbReference type="InterPro" id="IPR017978">
    <property type="entry name" value="GPCR_3_C"/>
</dbReference>
<dbReference type="GO" id="GO:0016020">
    <property type="term" value="C:membrane"/>
    <property type="evidence" value="ECO:0007669"/>
    <property type="project" value="UniProtKB-SubCell"/>
</dbReference>
<feature type="transmembrane region" description="Helical" evidence="6">
    <location>
        <begin position="330"/>
        <end position="355"/>
    </location>
</feature>
<dbReference type="EMBL" id="VYZN01000053">
    <property type="protein sequence ID" value="KAE9527250.1"/>
    <property type="molecule type" value="Genomic_DNA"/>
</dbReference>
<feature type="transmembrane region" description="Helical" evidence="6">
    <location>
        <begin position="142"/>
        <end position="161"/>
    </location>
</feature>
<dbReference type="AlphaFoldDB" id="A0A6G0T7G5"/>
<feature type="transmembrane region" description="Helical" evidence="6">
    <location>
        <begin position="182"/>
        <end position="202"/>
    </location>
</feature>
<name>A0A6G0T7G5_APHGL</name>
<reference evidence="8 9" key="1">
    <citation type="submission" date="2019-08" db="EMBL/GenBank/DDBJ databases">
        <title>The genome of the soybean aphid Biotype 1, its phylome, world population structure and adaptation to the North American continent.</title>
        <authorList>
            <person name="Giordano R."/>
            <person name="Donthu R.K."/>
            <person name="Hernandez A.G."/>
            <person name="Wright C.L."/>
            <person name="Zimin A.V."/>
        </authorList>
    </citation>
    <scope>NUCLEOTIDE SEQUENCE [LARGE SCALE GENOMIC DNA]</scope>
    <source>
        <tissue evidence="8">Whole aphids</tissue>
    </source>
</reference>
<dbReference type="Proteomes" id="UP000475862">
    <property type="component" value="Unassembled WGS sequence"/>
</dbReference>
<organism evidence="8 9">
    <name type="scientific">Aphis glycines</name>
    <name type="common">Soybean aphid</name>
    <dbReference type="NCBI Taxonomy" id="307491"/>
    <lineage>
        <taxon>Eukaryota</taxon>
        <taxon>Metazoa</taxon>
        <taxon>Ecdysozoa</taxon>
        <taxon>Arthropoda</taxon>
        <taxon>Hexapoda</taxon>
        <taxon>Insecta</taxon>
        <taxon>Pterygota</taxon>
        <taxon>Neoptera</taxon>
        <taxon>Paraneoptera</taxon>
        <taxon>Hemiptera</taxon>
        <taxon>Sternorrhyncha</taxon>
        <taxon>Aphidomorpha</taxon>
        <taxon>Aphidoidea</taxon>
        <taxon>Aphididae</taxon>
        <taxon>Aphidini</taxon>
        <taxon>Aphis</taxon>
        <taxon>Aphis</taxon>
    </lineage>
</organism>
<evidence type="ECO:0000256" key="3">
    <source>
        <dbReference type="ARBA" id="ARBA00022989"/>
    </source>
</evidence>
<keyword evidence="2 6" id="KW-0812">Transmembrane</keyword>
<evidence type="ECO:0000256" key="5">
    <source>
        <dbReference type="ARBA" id="ARBA00023180"/>
    </source>
</evidence>
<evidence type="ECO:0000313" key="9">
    <source>
        <dbReference type="Proteomes" id="UP000475862"/>
    </source>
</evidence>
<keyword evidence="5" id="KW-0325">Glycoprotein</keyword>
<keyword evidence="4 6" id="KW-0472">Membrane</keyword>
<evidence type="ECO:0000259" key="7">
    <source>
        <dbReference type="PROSITE" id="PS50259"/>
    </source>
</evidence>
<dbReference type="GO" id="GO:0004930">
    <property type="term" value="F:G protein-coupled receptor activity"/>
    <property type="evidence" value="ECO:0007669"/>
    <property type="project" value="InterPro"/>
</dbReference>
<keyword evidence="9" id="KW-1185">Reference proteome</keyword>